<gene>
    <name evidence="4" type="ORF">HZI73_00600</name>
</gene>
<dbReference type="RefSeq" id="WP_212696357.1">
    <property type="nucleotide sequence ID" value="NZ_CP058649.1"/>
</dbReference>
<dbReference type="InterPro" id="IPR058923">
    <property type="entry name" value="RCC1-like_dom"/>
</dbReference>
<dbReference type="PANTHER" id="PTHR22870">
    <property type="entry name" value="REGULATOR OF CHROMOSOME CONDENSATION"/>
    <property type="match status" value="1"/>
</dbReference>
<dbReference type="SMART" id="SM00060">
    <property type="entry name" value="FN3"/>
    <property type="match status" value="6"/>
</dbReference>
<dbReference type="Pfam" id="PF25390">
    <property type="entry name" value="WD40_RLD"/>
    <property type="match status" value="1"/>
</dbReference>
<feature type="transmembrane region" description="Helical" evidence="2">
    <location>
        <begin position="7"/>
        <end position="26"/>
    </location>
</feature>
<feature type="domain" description="Fibronectin type-III" evidence="3">
    <location>
        <begin position="1074"/>
        <end position="1162"/>
    </location>
</feature>
<name>A0A8J8MFM6_9FIRM</name>
<protein>
    <recommendedName>
        <fullName evidence="3">Fibronectin type-III domain-containing protein</fullName>
    </recommendedName>
</protein>
<feature type="domain" description="Fibronectin type-III" evidence="3">
    <location>
        <begin position="378"/>
        <end position="468"/>
    </location>
</feature>
<dbReference type="PROSITE" id="PS50012">
    <property type="entry name" value="RCC1_3"/>
    <property type="match status" value="6"/>
</dbReference>
<dbReference type="InterPro" id="IPR013783">
    <property type="entry name" value="Ig-like_fold"/>
</dbReference>
<keyword evidence="5" id="KW-1185">Reference proteome</keyword>
<keyword evidence="2" id="KW-0812">Transmembrane</keyword>
<dbReference type="InterPro" id="IPR036116">
    <property type="entry name" value="FN3_sf"/>
</dbReference>
<dbReference type="Gene3D" id="2.60.40.10">
    <property type="entry name" value="Immunoglobulins"/>
    <property type="match status" value="6"/>
</dbReference>
<keyword evidence="1" id="KW-0677">Repeat</keyword>
<sequence>MKVKKAIIYTFFMIFVLKINTVIILGDTIEAYKPLSNIVDISCGFHGMALKDNGTIWSWGKNTYGQLGDETTIDKNSPIQVENVSDIQAMVGGQSYSIILKNDGTLWSWGANGAEGNLGNNSLNSSLIPVQVSGLTSVQAIDSYELYSLALKNDGTVWAWGHNYSYVLGIIEPNSKVPVQVSNLSDVKAIAAGSISAVLKNDGTVWTWGGGLSDSRFPTKVNGLSDVIAIDSGGVVVALKSDGTVWAWGKNYYGQLGNGTKFDSSSPVQVMNLTDIVAISAGNSHVMALKDDGTVWTWGYNDHGQLGDGSLEERLTPVQISNLSGVKAIDAGRSVSMVLKEDGTVWAWGWNISGQIGDGTTKDKSIPIQVKALTSITSPSYPINVQVTAGVSKVNLSWDSVPEADSYNIKRSTTSGSNYTTIATDITTTTYTDIGLTNGTTYYYVVIAKNAAGESENSGEVSATPSQISPSSPTELFVENRHQSVKLTWSEVEGATAYKVKRGTVSGGPYTVMGDNITDIVYMDTGLTNEVDYYYVVSAVNAEGESADSNEVVGRPLGDTNGLFRPGAKGVAPVTNLLGANGTAEIEVASIGAIAYKSIDSTLNLTSDKYILFYNVTTAPATSVRNTPLVKLQDDSSLFQSTTENYNASTGRKVWKFETTQNIKELLWWGHTTDVNPKIKEFMLIQVDDVTYNLSDAELLAKYHYIENTVTCALSYDYVSRGKNKFDKDKVKIFDLFISSSGIETPSTDNFKTTDFIPIAGGKTYTLNTANTGTTAQHGVYDAQLNLIQLISQNTKTFTIDASGCFIRIGYRIAHDDVNIIQLEEGSNATAYEPYTSDKTEFSISRPMISIGGVSDEVKDGRLHYRSSDTYTLQAGDYKGASIGHLEIDYITYILPTDCANLGPSGAITKQVFIPTKSEGIYQSEIPASEIGKYFTYDSNGEQRICFIIAKGTGATARAEIEGLLSLNYQLAKEEVIEDGQQGFKAPYSIKAYQNGDLVQYATSIKQVKLTNTNTILMDDKCIEIVELESNGTKLSGQLGSDGKTITLDNNHTGTVYAKCKRDPSTYLNVQLVAVHTPSNVEAIAKDQAVTLSWNYIEGVDNYTIIRSTSPEDNYITIASNITSSVYNDTGLTNGTTYYYKILANKDGESGSSSVISATPQGIPSIPTGLAVENGYKSVKLTWEKSNAASTYRIKRSTTSGGPYTQIADQVTNTTYTDTNLINGTNYYYVISAVNTTGESADSNEITGQPTIVKPNTPINIDVLVGDKVVTLTWHDMINAESYIIKRSTTKGGPYTLVADQITTNTYTDANLSNATPYYYIIIAKNSVGESQPSNEIEAIAGVQRPTNVIIQKVDTGIRLSWNLVNDASSYKVKRSETLEGPYTVIQDNITGTDYTDTTIQNNKIYYYVLSAVNYLGESPDTKPISVYVQDDSKERYVLLITLINGMQREYDISADTAVEFMQWYTNRANGIGTPFFTLFNEEKEEVYGNSKDYIGFNTILYYQLNEYKIIINE</sequence>
<dbReference type="InterPro" id="IPR003961">
    <property type="entry name" value="FN3_dom"/>
</dbReference>
<dbReference type="CDD" id="cd00063">
    <property type="entry name" value="FN3"/>
    <property type="match status" value="6"/>
</dbReference>
<dbReference type="EMBL" id="CP058649">
    <property type="protein sequence ID" value="QUI20897.1"/>
    <property type="molecule type" value="Genomic_DNA"/>
</dbReference>
<feature type="domain" description="Fibronectin type-III" evidence="3">
    <location>
        <begin position="469"/>
        <end position="559"/>
    </location>
</feature>
<evidence type="ECO:0000313" key="5">
    <source>
        <dbReference type="Proteomes" id="UP000683246"/>
    </source>
</evidence>
<proteinExistence type="predicted"/>
<evidence type="ECO:0000313" key="4">
    <source>
        <dbReference type="EMBL" id="QUI20897.1"/>
    </source>
</evidence>
<dbReference type="InterPro" id="IPR000408">
    <property type="entry name" value="Reg_chr_condens"/>
</dbReference>
<dbReference type="SUPFAM" id="SSF50985">
    <property type="entry name" value="RCC1/BLIP-II"/>
    <property type="match status" value="2"/>
</dbReference>
<accession>A0A8J8MFM6</accession>
<feature type="domain" description="Fibronectin type-III" evidence="3">
    <location>
        <begin position="1345"/>
        <end position="1432"/>
    </location>
</feature>
<dbReference type="Pfam" id="PF00041">
    <property type="entry name" value="fn3"/>
    <property type="match status" value="1"/>
</dbReference>
<dbReference type="PRINTS" id="PR00633">
    <property type="entry name" value="RCCNDNSATION"/>
</dbReference>
<dbReference type="Proteomes" id="UP000683246">
    <property type="component" value="Chromosome"/>
</dbReference>
<dbReference type="PANTHER" id="PTHR22870:SF408">
    <property type="entry name" value="OS09G0560450 PROTEIN"/>
    <property type="match status" value="1"/>
</dbReference>
<dbReference type="Gene3D" id="2.130.10.30">
    <property type="entry name" value="Regulator of chromosome condensation 1/beta-lactamase-inhibitor protein II"/>
    <property type="match status" value="2"/>
</dbReference>
<evidence type="ECO:0000256" key="1">
    <source>
        <dbReference type="ARBA" id="ARBA00022737"/>
    </source>
</evidence>
<dbReference type="Pfam" id="PF00415">
    <property type="entry name" value="RCC1"/>
    <property type="match status" value="2"/>
</dbReference>
<evidence type="ECO:0000256" key="2">
    <source>
        <dbReference type="SAM" id="Phobius"/>
    </source>
</evidence>
<keyword evidence="2" id="KW-0472">Membrane</keyword>
<dbReference type="PROSITE" id="PS50853">
    <property type="entry name" value="FN3"/>
    <property type="match status" value="5"/>
</dbReference>
<dbReference type="SUPFAM" id="SSF49265">
    <property type="entry name" value="Fibronectin type III"/>
    <property type="match status" value="4"/>
</dbReference>
<dbReference type="KEGG" id="vpy:HZI73_00600"/>
<dbReference type="InterPro" id="IPR009091">
    <property type="entry name" value="RCC1/BLIP-II"/>
</dbReference>
<organism evidence="4 5">
    <name type="scientific">Vallitalea pronyensis</name>
    <dbReference type="NCBI Taxonomy" id="1348613"/>
    <lineage>
        <taxon>Bacteria</taxon>
        <taxon>Bacillati</taxon>
        <taxon>Bacillota</taxon>
        <taxon>Clostridia</taxon>
        <taxon>Lachnospirales</taxon>
        <taxon>Vallitaleaceae</taxon>
        <taxon>Vallitalea</taxon>
    </lineage>
</organism>
<dbReference type="InterPro" id="IPR051210">
    <property type="entry name" value="Ub_ligase/GEF_domain"/>
</dbReference>
<keyword evidence="2" id="KW-1133">Transmembrane helix</keyword>
<reference evidence="4" key="1">
    <citation type="submission" date="2020-07" db="EMBL/GenBank/DDBJ databases">
        <title>Vallitalea pronyensis genome.</title>
        <authorList>
            <person name="Postec A."/>
        </authorList>
    </citation>
    <scope>NUCLEOTIDE SEQUENCE</scope>
    <source>
        <strain evidence="4">FatNI3</strain>
    </source>
</reference>
<evidence type="ECO:0000259" key="3">
    <source>
        <dbReference type="PROSITE" id="PS50853"/>
    </source>
</evidence>
<feature type="domain" description="Fibronectin type-III" evidence="3">
    <location>
        <begin position="1163"/>
        <end position="1256"/>
    </location>
</feature>